<evidence type="ECO:0000313" key="4">
    <source>
        <dbReference type="EMBL" id="KNE63521.1"/>
    </source>
</evidence>
<feature type="coiled-coil region" evidence="2">
    <location>
        <begin position="116"/>
        <end position="220"/>
    </location>
</feature>
<accession>A0A0L0SLW3</accession>
<feature type="coiled-coil region" evidence="2">
    <location>
        <begin position="622"/>
        <end position="699"/>
    </location>
</feature>
<dbReference type="GO" id="GO:0060285">
    <property type="term" value="P:cilium-dependent cell motility"/>
    <property type="evidence" value="ECO:0007669"/>
    <property type="project" value="TreeGrafter"/>
</dbReference>
<dbReference type="STRING" id="578462.A0A0L0SLW3"/>
<dbReference type="GO" id="GO:0036159">
    <property type="term" value="P:inner dynein arm assembly"/>
    <property type="evidence" value="ECO:0007669"/>
    <property type="project" value="InterPro"/>
</dbReference>
<feature type="coiled-coil region" evidence="2">
    <location>
        <begin position="312"/>
        <end position="353"/>
    </location>
</feature>
<dbReference type="Pfam" id="PF24161">
    <property type="entry name" value="CCDC39"/>
    <property type="match status" value="1"/>
</dbReference>
<reference evidence="5" key="2">
    <citation type="submission" date="2009-11" db="EMBL/GenBank/DDBJ databases">
        <title>The Genome Sequence of Allomyces macrogynus strain ATCC 38327.</title>
        <authorList>
            <consortium name="The Broad Institute Genome Sequencing Platform"/>
            <person name="Russ C."/>
            <person name="Cuomo C."/>
            <person name="Shea T."/>
            <person name="Young S.K."/>
            <person name="Zeng Q."/>
            <person name="Koehrsen M."/>
            <person name="Haas B."/>
            <person name="Borodovsky M."/>
            <person name="Guigo R."/>
            <person name="Alvarado L."/>
            <person name="Berlin A."/>
            <person name="Borenstein D."/>
            <person name="Chen Z."/>
            <person name="Engels R."/>
            <person name="Freedman E."/>
            <person name="Gellesch M."/>
            <person name="Goldberg J."/>
            <person name="Griggs A."/>
            <person name="Gujja S."/>
            <person name="Heiman D."/>
            <person name="Hepburn T."/>
            <person name="Howarth C."/>
            <person name="Jen D."/>
            <person name="Larson L."/>
            <person name="Lewis B."/>
            <person name="Mehta T."/>
            <person name="Park D."/>
            <person name="Pearson M."/>
            <person name="Roberts A."/>
            <person name="Saif S."/>
            <person name="Shenoy N."/>
            <person name="Sisk P."/>
            <person name="Stolte C."/>
            <person name="Sykes S."/>
            <person name="Walk T."/>
            <person name="White J."/>
            <person name="Yandava C."/>
            <person name="Burger G."/>
            <person name="Gray M.W."/>
            <person name="Holland P.W.H."/>
            <person name="King N."/>
            <person name="Lang F.B.F."/>
            <person name="Roger A.J."/>
            <person name="Ruiz-Trillo I."/>
            <person name="Lander E."/>
            <person name="Nusbaum C."/>
        </authorList>
    </citation>
    <scope>NUCLEOTIDE SEQUENCE [LARGE SCALE GENOMIC DNA]</scope>
    <source>
        <strain evidence="5">ATCC 38327</strain>
    </source>
</reference>
<feature type="coiled-coil region" evidence="2">
    <location>
        <begin position="452"/>
        <end position="526"/>
    </location>
</feature>
<dbReference type="GO" id="GO:0003341">
    <property type="term" value="P:cilium movement"/>
    <property type="evidence" value="ECO:0007669"/>
    <property type="project" value="InterPro"/>
</dbReference>
<dbReference type="InterPro" id="IPR033290">
    <property type="entry name" value="CCDC39"/>
</dbReference>
<evidence type="ECO:0000256" key="3">
    <source>
        <dbReference type="SAM" id="MobiDB-lite"/>
    </source>
</evidence>
<feature type="compositionally biased region" description="Low complexity" evidence="3">
    <location>
        <begin position="1000"/>
        <end position="1013"/>
    </location>
</feature>
<feature type="compositionally biased region" description="Low complexity" evidence="3">
    <location>
        <begin position="972"/>
        <end position="992"/>
    </location>
</feature>
<dbReference type="EMBL" id="GG745342">
    <property type="protein sequence ID" value="KNE63521.1"/>
    <property type="molecule type" value="Genomic_DNA"/>
</dbReference>
<dbReference type="GO" id="GO:0005930">
    <property type="term" value="C:axoneme"/>
    <property type="evidence" value="ECO:0007669"/>
    <property type="project" value="InterPro"/>
</dbReference>
<feature type="coiled-coil region" evidence="2">
    <location>
        <begin position="741"/>
        <end position="804"/>
    </location>
</feature>
<feature type="compositionally biased region" description="Low complexity" evidence="3">
    <location>
        <begin position="1044"/>
        <end position="1072"/>
    </location>
</feature>
<dbReference type="VEuPathDB" id="FungiDB:AMAG_08641"/>
<protein>
    <recommendedName>
        <fullName evidence="6">Coiled-coil domain-containing protein 39</fullName>
    </recommendedName>
</protein>
<dbReference type="OrthoDB" id="10259720at2759"/>
<keyword evidence="5" id="KW-1185">Reference proteome</keyword>
<keyword evidence="1 2" id="KW-0175">Coiled coil</keyword>
<feature type="region of interest" description="Disordered" evidence="3">
    <location>
        <begin position="957"/>
        <end position="1072"/>
    </location>
</feature>
<dbReference type="AlphaFoldDB" id="A0A0L0SLW3"/>
<sequence length="1072" mass="121236">MLRFEEYGALPPFANEFNKKLNQQVREKEARLAAVTSELDDHNARADALLVHMKNLKNQLSQVQHLAEARSREIETEEHLKAVADREVGRLTSDMMRMDKEGTDVTEQSTSAQNAIYRVSEQVAKIKAQLKSEEKELDDWLKVQQEKDEDNLILLKYAKEDDQRVKDLALHLEKLMNEVNKKRATLSQAVTESSVAQLEMERMADEFRQLHAERQDLLRQWESAIGNVRKRDQQIGATQERYQQLKLDVQGKQQVINEKQEFLNKQIAIKDDTERSIQSMDRLVAKLKGDQVEASQLLIAFQDELEAHRTHLSRTSNDVTAKRAEVKDLQSERQRKNDQVAAEHQRIQNLQAKLKHVQHMTGTKAERAAELQEYLRQDEQYGKELDKKIKMLKDQGFRYNQELFRLRQDEKTLTAEISGAQVAVRNLTSKITKLDQESIEQRTLIYNQEYTLQQLQRKVKRAQGDRTDEEKEILTKKMAELTASLEQVTTNQQLLSTQLKRSQDDLRHAKRRLEVLTKEKAAVSEQIDDLNLYSTSAAHQLAAKVREKEEIMVEESILRLEVKKLRGFLHARADEVLTLESRRVQLHLALEERTREIELHKSMLKAQLRAAEDERYSACAELRDKTAQVDRLRTRYEVLMAQIAGPEEEEERSQAYYIIRAAQEREALQRQGDALDAKIQKAEREIKAMENTLRLLNHRNDNFKTHLNQAGVSPQDLEHRAHLQAQLDAAVTKYKFRQQTLAALQQELMQTEQVLTSLHAEDVQQQHQLVHQLESQVSVLNKQLDEQQVKKKRAEQVVLKLAKELRRARGVSISQLVDEEIDMKAREVKDMTNFVLFKADEVLDRLPPESVSVVRDRLQQVLDELGIQPPSRPMTRMSNVSSMSGPGVAASRGPSRLHAASRGPHVPGLTPVPPSPTPSGMVTATAGATPKHKATTLSLSLDPGATNSVPTASLGFRRASPLHSHPHAGHTRSMAASPSGGPSPKTSRSGTPLMFRDTIAGSRASSRGASPAPTKTKGSATPPLPLLPRANPSGRVTADQGLDGRASSVGSRGRPSRPLSAASTASRRSSRN</sequence>
<dbReference type="OMA" id="VDADIPM"/>
<dbReference type="eggNOG" id="ENOG502QS0D">
    <property type="taxonomic scope" value="Eukaryota"/>
</dbReference>
<feature type="coiled-coil region" evidence="2">
    <location>
        <begin position="18"/>
        <end position="73"/>
    </location>
</feature>
<dbReference type="PANTHER" id="PTHR18962">
    <property type="entry name" value="COILED-COIL DOMAIN-CONTAINING PROTEIN 39"/>
    <property type="match status" value="1"/>
</dbReference>
<dbReference type="Proteomes" id="UP000054350">
    <property type="component" value="Unassembled WGS sequence"/>
</dbReference>
<reference evidence="4 5" key="1">
    <citation type="submission" date="2009-11" db="EMBL/GenBank/DDBJ databases">
        <title>Annotation of Allomyces macrogynus ATCC 38327.</title>
        <authorList>
            <consortium name="The Broad Institute Genome Sequencing Platform"/>
            <person name="Russ C."/>
            <person name="Cuomo C."/>
            <person name="Burger G."/>
            <person name="Gray M.W."/>
            <person name="Holland P.W.H."/>
            <person name="King N."/>
            <person name="Lang F.B.F."/>
            <person name="Roger A.J."/>
            <person name="Ruiz-Trillo I."/>
            <person name="Young S.K."/>
            <person name="Zeng Q."/>
            <person name="Gargeya S."/>
            <person name="Fitzgerald M."/>
            <person name="Haas B."/>
            <person name="Abouelleil A."/>
            <person name="Alvarado L."/>
            <person name="Arachchi H.M."/>
            <person name="Berlin A."/>
            <person name="Chapman S.B."/>
            <person name="Gearin G."/>
            <person name="Goldberg J."/>
            <person name="Griggs A."/>
            <person name="Gujja S."/>
            <person name="Hansen M."/>
            <person name="Heiman D."/>
            <person name="Howarth C."/>
            <person name="Larimer J."/>
            <person name="Lui A."/>
            <person name="MacDonald P.J.P."/>
            <person name="McCowen C."/>
            <person name="Montmayeur A."/>
            <person name="Murphy C."/>
            <person name="Neiman D."/>
            <person name="Pearson M."/>
            <person name="Priest M."/>
            <person name="Roberts A."/>
            <person name="Saif S."/>
            <person name="Shea T."/>
            <person name="Sisk P."/>
            <person name="Stolte C."/>
            <person name="Sykes S."/>
            <person name="Wortman J."/>
            <person name="Nusbaum C."/>
            <person name="Birren B."/>
        </authorList>
    </citation>
    <scope>NUCLEOTIDE SEQUENCE [LARGE SCALE GENOMIC DNA]</scope>
    <source>
        <strain evidence="4 5">ATCC 38327</strain>
    </source>
</reference>
<dbReference type="PANTHER" id="PTHR18962:SF0">
    <property type="entry name" value="COILED-COIL DOMAIN-CONTAINING PROTEIN 39"/>
    <property type="match status" value="1"/>
</dbReference>
<proteinExistence type="predicted"/>
<evidence type="ECO:0008006" key="6">
    <source>
        <dbReference type="Google" id="ProtNLM"/>
    </source>
</evidence>
<evidence type="ECO:0000313" key="5">
    <source>
        <dbReference type="Proteomes" id="UP000054350"/>
    </source>
</evidence>
<organism evidence="4 5">
    <name type="scientific">Allomyces macrogynus (strain ATCC 38327)</name>
    <name type="common">Allomyces javanicus var. macrogynus</name>
    <dbReference type="NCBI Taxonomy" id="578462"/>
    <lineage>
        <taxon>Eukaryota</taxon>
        <taxon>Fungi</taxon>
        <taxon>Fungi incertae sedis</taxon>
        <taxon>Blastocladiomycota</taxon>
        <taxon>Blastocladiomycetes</taxon>
        <taxon>Blastocladiales</taxon>
        <taxon>Blastocladiaceae</taxon>
        <taxon>Allomyces</taxon>
    </lineage>
</organism>
<name>A0A0L0SLW3_ALLM3</name>
<evidence type="ECO:0000256" key="1">
    <source>
        <dbReference type="ARBA" id="ARBA00023054"/>
    </source>
</evidence>
<gene>
    <name evidence="4" type="ORF">AMAG_08641</name>
</gene>
<feature type="region of interest" description="Disordered" evidence="3">
    <location>
        <begin position="867"/>
        <end position="931"/>
    </location>
</feature>
<evidence type="ECO:0000256" key="2">
    <source>
        <dbReference type="SAM" id="Coils"/>
    </source>
</evidence>